<dbReference type="STRING" id="1401685.P857_6"/>
<dbReference type="InterPro" id="IPR013849">
    <property type="entry name" value="DNA_helicase_Holl-junc_RuvA_I"/>
</dbReference>
<keyword evidence="4 6" id="KW-0233">DNA recombination</keyword>
<feature type="domain" description="Holliday junction DNA helicase RuvA C-terminal" evidence="8">
    <location>
        <begin position="174"/>
        <end position="220"/>
    </location>
</feature>
<keyword evidence="3 6" id="KW-0238">DNA-binding</keyword>
<dbReference type="SUPFAM" id="SSF50249">
    <property type="entry name" value="Nucleic acid-binding proteins"/>
    <property type="match status" value="1"/>
</dbReference>
<dbReference type="InterPro" id="IPR010994">
    <property type="entry name" value="RuvA_2-like"/>
</dbReference>
<dbReference type="GO" id="GO:0009378">
    <property type="term" value="F:four-way junction helicase activity"/>
    <property type="evidence" value="ECO:0007669"/>
    <property type="project" value="InterPro"/>
</dbReference>
<name>W2UZZ2_9RICK</name>
<evidence type="ECO:0000256" key="3">
    <source>
        <dbReference type="ARBA" id="ARBA00023125"/>
    </source>
</evidence>
<accession>W2UZZ2</accession>
<dbReference type="Proteomes" id="UP000018951">
    <property type="component" value="Unassembled WGS sequence"/>
</dbReference>
<comment type="caution">
    <text evidence="6">Lacks conserved residue(s) required for the propagation of feature annotation.</text>
</comment>
<dbReference type="InterPro" id="IPR036267">
    <property type="entry name" value="RuvA_C_sf"/>
</dbReference>
<feature type="domain" description="DNA helicase Holliday junction RuvA type" evidence="7">
    <location>
        <begin position="27"/>
        <end position="87"/>
    </location>
</feature>
<dbReference type="GO" id="GO:0006281">
    <property type="term" value="P:DNA repair"/>
    <property type="evidence" value="ECO:0007669"/>
    <property type="project" value="UniProtKB-UniRule"/>
</dbReference>
<dbReference type="Gene3D" id="2.40.50.140">
    <property type="entry name" value="Nucleic acid-binding proteins"/>
    <property type="match status" value="1"/>
</dbReference>
<comment type="similarity">
    <text evidence="6">Belongs to the RuvA family.</text>
</comment>
<proteinExistence type="inferred from homology"/>
<evidence type="ECO:0000259" key="8">
    <source>
        <dbReference type="Pfam" id="PF07499"/>
    </source>
</evidence>
<dbReference type="NCBIfam" id="TIGR00084">
    <property type="entry name" value="ruvA"/>
    <property type="match status" value="1"/>
</dbReference>
<dbReference type="GO" id="GO:0005524">
    <property type="term" value="F:ATP binding"/>
    <property type="evidence" value="ECO:0007669"/>
    <property type="project" value="InterPro"/>
</dbReference>
<dbReference type="Pfam" id="PF07499">
    <property type="entry name" value="RuvA_C"/>
    <property type="match status" value="1"/>
</dbReference>
<dbReference type="InterPro" id="IPR012340">
    <property type="entry name" value="NA-bd_OB-fold"/>
</dbReference>
<keyword evidence="5 6" id="KW-0234">DNA repair</keyword>
<dbReference type="GO" id="GO:0005737">
    <property type="term" value="C:cytoplasm"/>
    <property type="evidence" value="ECO:0007669"/>
    <property type="project" value="UniProtKB-SubCell"/>
</dbReference>
<dbReference type="Pfam" id="PF14520">
    <property type="entry name" value="HHH_5"/>
    <property type="match status" value="1"/>
</dbReference>
<comment type="subunit">
    <text evidence="6">Homotetramer. Forms an RuvA(8)-RuvB(12)-Holliday junction (HJ) complex. HJ DNA is sandwiched between 2 RuvA tetramers; dsDNA enters through RuvA and exits via RuvB. An RuvB hexamer assembles on each DNA strand where it exits the tetramer. Each RuvB hexamer is contacted by two RuvA subunits (via domain III) on 2 adjacent RuvB subunits; this complex drives branch migration. In the full resolvosome a probable DNA-RuvA(4)-RuvB(12)-RuvC(2) complex forms which resolves the HJ.</text>
</comment>
<dbReference type="Gene3D" id="1.10.150.20">
    <property type="entry name" value="5' to 3' exonuclease, C-terminal subdomain"/>
    <property type="match status" value="1"/>
</dbReference>
<dbReference type="EMBL" id="AXCJ01000002">
    <property type="protein sequence ID" value="ETO91559.1"/>
    <property type="molecule type" value="Genomic_DNA"/>
</dbReference>
<dbReference type="CDD" id="cd14332">
    <property type="entry name" value="UBA_RuvA_C"/>
    <property type="match status" value="1"/>
</dbReference>
<dbReference type="GO" id="GO:0048476">
    <property type="term" value="C:Holliday junction resolvase complex"/>
    <property type="evidence" value="ECO:0007669"/>
    <property type="project" value="UniProtKB-UniRule"/>
</dbReference>
<evidence type="ECO:0000313" key="10">
    <source>
        <dbReference type="Proteomes" id="UP000018951"/>
    </source>
</evidence>
<feature type="region of interest" description="Domain III" evidence="6">
    <location>
        <begin position="176"/>
        <end position="221"/>
    </location>
</feature>
<comment type="caution">
    <text evidence="9">The sequence shown here is derived from an EMBL/GenBank/DDBJ whole genome shotgun (WGS) entry which is preliminary data.</text>
</comment>
<evidence type="ECO:0000256" key="1">
    <source>
        <dbReference type="ARBA" id="ARBA00022490"/>
    </source>
</evidence>
<dbReference type="SUPFAM" id="SSF46929">
    <property type="entry name" value="DNA helicase RuvA subunit, C-terminal domain"/>
    <property type="match status" value="1"/>
</dbReference>
<dbReference type="GO" id="GO:0009379">
    <property type="term" value="C:Holliday junction helicase complex"/>
    <property type="evidence" value="ECO:0007669"/>
    <property type="project" value="InterPro"/>
</dbReference>
<evidence type="ECO:0000259" key="7">
    <source>
        <dbReference type="Pfam" id="PF01330"/>
    </source>
</evidence>
<gene>
    <name evidence="6" type="primary">ruvA</name>
    <name evidence="9" type="ORF">P857_6</name>
</gene>
<reference evidence="9 10" key="1">
    <citation type="journal article" date="2013" name="PLoS ONE">
        <title>Bacterial endosymbiosis in a chordate host: long-term co-evolution and conservation of secondary metabolism.</title>
        <authorList>
            <person name="Kwan J.C."/>
            <person name="Schmidt E.W."/>
        </authorList>
    </citation>
    <scope>NUCLEOTIDE SEQUENCE [LARGE SCALE GENOMIC DNA]</scope>
    <source>
        <strain evidence="10">L6</strain>
    </source>
</reference>
<comment type="subcellular location">
    <subcellularLocation>
        <location evidence="6">Cytoplasm</location>
    </subcellularLocation>
</comment>
<comment type="domain">
    <text evidence="6">Has three domains with a flexible linker between the domains II and III and assumes an 'L' shape. Domain III is highly mobile and contacts RuvB.</text>
</comment>
<dbReference type="SUPFAM" id="SSF47781">
    <property type="entry name" value="RuvA domain 2-like"/>
    <property type="match status" value="1"/>
</dbReference>
<keyword evidence="1 6" id="KW-0963">Cytoplasm</keyword>
<dbReference type="InterPro" id="IPR011114">
    <property type="entry name" value="RuvA_C"/>
</dbReference>
<evidence type="ECO:0000256" key="5">
    <source>
        <dbReference type="ARBA" id="ARBA00023204"/>
    </source>
</evidence>
<dbReference type="AlphaFoldDB" id="W2UZZ2"/>
<comment type="function">
    <text evidence="6">The RuvA-RuvB-RuvC complex processes Holliday junction (HJ) DNA during genetic recombination and DNA repair, while the RuvA-RuvB complex plays an important role in the rescue of blocked DNA replication forks via replication fork reversal (RFR). RuvA specifically binds to HJ cruciform DNA, conferring on it an open structure. The RuvB hexamer acts as an ATP-dependent pump, pulling dsDNA into and through the RuvAB complex. HJ branch migration allows RuvC to scan DNA until it finds its consensus sequence, where it cleaves and resolves the cruciform DNA.</text>
</comment>
<dbReference type="GO" id="GO:0000400">
    <property type="term" value="F:four-way junction DNA binding"/>
    <property type="evidence" value="ECO:0007669"/>
    <property type="project" value="UniProtKB-UniRule"/>
</dbReference>
<dbReference type="HAMAP" id="MF_00031">
    <property type="entry name" value="DNA_HJ_migration_RuvA"/>
    <property type="match status" value="1"/>
</dbReference>
<evidence type="ECO:0000256" key="2">
    <source>
        <dbReference type="ARBA" id="ARBA00022763"/>
    </source>
</evidence>
<organism evidence="9 10">
    <name type="scientific">Candidatus Xenolissoclinum pacificiensis L6</name>
    <dbReference type="NCBI Taxonomy" id="1401685"/>
    <lineage>
        <taxon>Bacteria</taxon>
        <taxon>Pseudomonadati</taxon>
        <taxon>Pseudomonadota</taxon>
        <taxon>Alphaproteobacteria</taxon>
        <taxon>Rickettsiales</taxon>
        <taxon>Anaplasmataceae</taxon>
        <taxon>Candidatus Xenolissoclinum</taxon>
    </lineage>
</organism>
<dbReference type="Pfam" id="PF01330">
    <property type="entry name" value="RuvA_N"/>
    <property type="match status" value="1"/>
</dbReference>
<keyword evidence="2 6" id="KW-0227">DNA damage</keyword>
<keyword evidence="10" id="KW-1185">Reference proteome</keyword>
<protein>
    <recommendedName>
        <fullName evidence="6">Holliday junction branch migration complex subunit RuvA</fullName>
    </recommendedName>
</protein>
<dbReference type="GO" id="GO:0006310">
    <property type="term" value="P:DNA recombination"/>
    <property type="evidence" value="ECO:0007669"/>
    <property type="project" value="UniProtKB-UniRule"/>
</dbReference>
<sequence>MNISSFDLPKKNHCVIIEYIPQYCIEMIGKIYAVVDEIEVDHVLTSVNGICYIIYVTNTFITQINIGDKIVLFIETHIFDSGIRLYGFISKQELKYFRILLNVKGVSHKIAIRIIGEIEWQNFVHVIINNDEKILSTVNGIGIKLSKRIMSELSDHKLIYEENSININDVKNDVKNDVYQSLLQLGYNQKDIIEVLEKNNINYQKQSIQDIIKQCLSLLSK</sequence>
<evidence type="ECO:0000256" key="4">
    <source>
        <dbReference type="ARBA" id="ARBA00023172"/>
    </source>
</evidence>
<dbReference type="InterPro" id="IPR000085">
    <property type="entry name" value="RuvA"/>
</dbReference>
<evidence type="ECO:0000313" key="9">
    <source>
        <dbReference type="EMBL" id="ETO91559.1"/>
    </source>
</evidence>
<evidence type="ECO:0000256" key="6">
    <source>
        <dbReference type="HAMAP-Rule" id="MF_00031"/>
    </source>
</evidence>